<keyword evidence="2" id="KW-0649">Protein kinase inhibitor</keyword>
<evidence type="ECO:0000313" key="6">
    <source>
        <dbReference type="Proteomes" id="UP000018467"/>
    </source>
</evidence>
<dbReference type="PANTHER" id="PTHR46778">
    <property type="entry name" value="CYCLIN-DEPENDENT KINASE INHIBITOR 1-RELATED"/>
    <property type="match status" value="1"/>
</dbReference>
<dbReference type="GO" id="GO:0005634">
    <property type="term" value="C:nucleus"/>
    <property type="evidence" value="ECO:0007669"/>
    <property type="project" value="InterPro"/>
</dbReference>
<dbReference type="GO" id="GO:0072331">
    <property type="term" value="P:signal transduction by p53 class mediator"/>
    <property type="evidence" value="ECO:0007669"/>
    <property type="project" value="InterPro"/>
</dbReference>
<evidence type="ECO:0000256" key="2">
    <source>
        <dbReference type="ARBA" id="ARBA00023013"/>
    </source>
</evidence>
<reference evidence="5" key="3">
    <citation type="submission" date="2025-08" db="UniProtKB">
        <authorList>
            <consortium name="Ensembl"/>
        </authorList>
    </citation>
    <scope>IDENTIFICATION</scope>
</reference>
<dbReference type="Pfam" id="PF02234">
    <property type="entry name" value="CDI"/>
    <property type="match status" value="1"/>
</dbReference>
<dbReference type="GO" id="GO:0000307">
    <property type="term" value="C:cyclin-dependent protein kinase holoenzyme complex"/>
    <property type="evidence" value="ECO:0007669"/>
    <property type="project" value="TreeGrafter"/>
</dbReference>
<evidence type="ECO:0000256" key="1">
    <source>
        <dbReference type="ARBA" id="ARBA00006726"/>
    </source>
</evidence>
<dbReference type="InterPro" id="IPR029841">
    <property type="entry name" value="CDKN1A"/>
</dbReference>
<feature type="compositionally biased region" description="Polar residues" evidence="3">
    <location>
        <begin position="133"/>
        <end position="145"/>
    </location>
</feature>
<reference evidence="5" key="4">
    <citation type="submission" date="2025-09" db="UniProtKB">
        <authorList>
            <consortium name="Ensembl"/>
        </authorList>
    </citation>
    <scope>IDENTIFICATION</scope>
</reference>
<dbReference type="GO" id="GO:0006974">
    <property type="term" value="P:DNA damage response"/>
    <property type="evidence" value="ECO:0007669"/>
    <property type="project" value="TreeGrafter"/>
</dbReference>
<name>A0A3B1K144_ASTMX</name>
<evidence type="ECO:0000256" key="3">
    <source>
        <dbReference type="SAM" id="MobiDB-lite"/>
    </source>
</evidence>
<dbReference type="InParanoid" id="A0A3B1K144"/>
<dbReference type="GO" id="GO:0035904">
    <property type="term" value="P:aorta development"/>
    <property type="evidence" value="ECO:0007669"/>
    <property type="project" value="Ensembl"/>
</dbReference>
<organism evidence="5 6">
    <name type="scientific">Astyanax mexicanus</name>
    <name type="common">Blind cave fish</name>
    <name type="synonym">Astyanax fasciatus mexicanus</name>
    <dbReference type="NCBI Taxonomy" id="7994"/>
    <lineage>
        <taxon>Eukaryota</taxon>
        <taxon>Metazoa</taxon>
        <taxon>Chordata</taxon>
        <taxon>Craniata</taxon>
        <taxon>Vertebrata</taxon>
        <taxon>Euteleostomi</taxon>
        <taxon>Actinopterygii</taxon>
        <taxon>Neopterygii</taxon>
        <taxon>Teleostei</taxon>
        <taxon>Ostariophysi</taxon>
        <taxon>Characiformes</taxon>
        <taxon>Characoidei</taxon>
        <taxon>Acestrorhamphidae</taxon>
        <taxon>Acestrorhamphinae</taxon>
        <taxon>Astyanax</taxon>
    </lineage>
</organism>
<dbReference type="PANTHER" id="PTHR46778:SF1">
    <property type="entry name" value="CYCLIN-DEPENDENT KINASE INHIBITOR 1"/>
    <property type="match status" value="1"/>
</dbReference>
<feature type="region of interest" description="Disordered" evidence="3">
    <location>
        <begin position="92"/>
        <end position="174"/>
    </location>
</feature>
<dbReference type="GO" id="GO:0035914">
    <property type="term" value="P:skeletal muscle cell differentiation"/>
    <property type="evidence" value="ECO:0007669"/>
    <property type="project" value="Ensembl"/>
</dbReference>
<protein>
    <submittedName>
        <fullName evidence="5">Cyclin dependent kinase inhibitor 1A</fullName>
    </submittedName>
</protein>
<dbReference type="Gene3D" id="4.10.365.10">
    <property type="entry name" value="p27"/>
    <property type="match status" value="1"/>
</dbReference>
<proteinExistence type="inferred from homology"/>
<dbReference type="Proteomes" id="UP000018467">
    <property type="component" value="Unassembled WGS sequence"/>
</dbReference>
<accession>A0A3B1K144</accession>
<comment type="similarity">
    <text evidence="1">Belongs to the CDI family.</text>
</comment>
<dbReference type="GO" id="GO:0004861">
    <property type="term" value="F:cyclin-dependent protein serine/threonine kinase inhibitor activity"/>
    <property type="evidence" value="ECO:0007669"/>
    <property type="project" value="InterPro"/>
</dbReference>
<dbReference type="STRING" id="7994.ENSAMXP00000048397"/>
<keyword evidence="6" id="KW-1185">Reference proteome</keyword>
<dbReference type="GO" id="GO:2000045">
    <property type="term" value="P:regulation of G1/S transition of mitotic cell cycle"/>
    <property type="evidence" value="ECO:0007669"/>
    <property type="project" value="TreeGrafter"/>
</dbReference>
<feature type="domain" description="Cyclin-dependent kinase inhibitor" evidence="4">
    <location>
        <begin position="23"/>
        <end position="72"/>
    </location>
</feature>
<dbReference type="InterPro" id="IPR044898">
    <property type="entry name" value="CDI_dom_sf"/>
</dbReference>
<evidence type="ECO:0000259" key="4">
    <source>
        <dbReference type="Pfam" id="PF02234"/>
    </source>
</evidence>
<dbReference type="InterPro" id="IPR003175">
    <property type="entry name" value="CDI_dom"/>
</dbReference>
<dbReference type="AlphaFoldDB" id="A0A3B1K144"/>
<dbReference type="Bgee" id="ENSAMXG00000034881">
    <property type="expression patterns" value="Expressed in zone of skin and 14 other cell types or tissues"/>
</dbReference>
<dbReference type="GeneTree" id="ENSGT00940000159918"/>
<dbReference type="Ensembl" id="ENSAMXT00000041363.1">
    <property type="protein sequence ID" value="ENSAMXP00000048397.1"/>
    <property type="gene ID" value="ENSAMXG00000034881.1"/>
</dbReference>
<dbReference type="GO" id="GO:0010165">
    <property type="term" value="P:response to X-ray"/>
    <property type="evidence" value="ECO:0007669"/>
    <property type="project" value="Ensembl"/>
</dbReference>
<evidence type="ECO:0000313" key="5">
    <source>
        <dbReference type="Ensembl" id="ENSAMXP00000048397.1"/>
    </source>
</evidence>
<feature type="compositionally biased region" description="Low complexity" evidence="3">
    <location>
        <begin position="94"/>
        <end position="119"/>
    </location>
</feature>
<reference evidence="6" key="1">
    <citation type="submission" date="2013-03" db="EMBL/GenBank/DDBJ databases">
        <authorList>
            <person name="Jeffery W."/>
            <person name="Warren W."/>
            <person name="Wilson R.K."/>
        </authorList>
    </citation>
    <scope>NUCLEOTIDE SEQUENCE</scope>
    <source>
        <strain evidence="6">female</strain>
    </source>
</reference>
<reference evidence="6" key="2">
    <citation type="journal article" date="2014" name="Nat. Commun.">
        <title>The cavefish genome reveals candidate genes for eye loss.</title>
        <authorList>
            <person name="McGaugh S.E."/>
            <person name="Gross J.B."/>
            <person name="Aken B."/>
            <person name="Blin M."/>
            <person name="Borowsky R."/>
            <person name="Chalopin D."/>
            <person name="Hinaux H."/>
            <person name="Jeffery W.R."/>
            <person name="Keene A."/>
            <person name="Ma L."/>
            <person name="Minx P."/>
            <person name="Murphy D."/>
            <person name="O'Quin K.E."/>
            <person name="Retaux S."/>
            <person name="Rohner N."/>
            <person name="Searle S.M."/>
            <person name="Stahl B.A."/>
            <person name="Tabin C."/>
            <person name="Volff J.N."/>
            <person name="Yoshizawa M."/>
            <person name="Warren W.C."/>
        </authorList>
    </citation>
    <scope>NUCLEOTIDE SEQUENCE [LARGE SCALE GENOMIC DNA]</scope>
    <source>
        <strain evidence="6">female</strain>
    </source>
</reference>
<sequence>MCRIMSFHKRVLRSLGNGPARRSLFGPVDREQLQAEYRDALRKDVEDASRRWGFDFASEKPLDGGDFQWEGVPGARVPALYRACTVGEELRPQTAESISASSTSASASSTPSSSFCSAAGKENVPKTPERYASLQQNLENTPEKQNSLKRKQTNITDFYQAKRRVVATPRKSGQ</sequence>